<gene>
    <name evidence="8" type="ORF">CSSPJE1EN1_LOCUS20224</name>
</gene>
<name>A0ABP0X6K8_9BRYO</name>
<comment type="similarity">
    <text evidence="2">Belongs to the Rab3-GAP catalytic subunit family.</text>
</comment>
<evidence type="ECO:0000313" key="8">
    <source>
        <dbReference type="EMBL" id="CAK9274746.1"/>
    </source>
</evidence>
<dbReference type="PANTHER" id="PTHR21422:SF9">
    <property type="entry name" value="RAB3 GTPASE-ACTIVATING PROTEIN CATALYTIC SUBUNIT"/>
    <property type="match status" value="1"/>
</dbReference>
<dbReference type="InterPro" id="IPR045700">
    <property type="entry name" value="Rab3GAP1"/>
</dbReference>
<dbReference type="Pfam" id="PF13890">
    <property type="entry name" value="Rab3-GTPase_cat"/>
    <property type="match status" value="1"/>
</dbReference>
<accession>A0ABP0X6K8</accession>
<keyword evidence="5" id="KW-0963">Cytoplasm</keyword>
<proteinExistence type="inferred from homology"/>
<evidence type="ECO:0000256" key="6">
    <source>
        <dbReference type="SAM" id="MobiDB-lite"/>
    </source>
</evidence>
<protein>
    <recommendedName>
        <fullName evidence="3">Rab3 GTPase-activating protein catalytic subunit</fullName>
    </recommendedName>
</protein>
<keyword evidence="9" id="KW-1185">Reference proteome</keyword>
<evidence type="ECO:0000256" key="4">
    <source>
        <dbReference type="ARBA" id="ARBA00022468"/>
    </source>
</evidence>
<feature type="compositionally biased region" description="Basic and acidic residues" evidence="6">
    <location>
        <begin position="561"/>
        <end position="575"/>
    </location>
</feature>
<feature type="compositionally biased region" description="Acidic residues" evidence="6">
    <location>
        <begin position="495"/>
        <end position="509"/>
    </location>
</feature>
<feature type="compositionally biased region" description="Polar residues" evidence="6">
    <location>
        <begin position="576"/>
        <end position="585"/>
    </location>
</feature>
<dbReference type="InterPro" id="IPR026147">
    <property type="entry name" value="Rab3GAP1_conserved"/>
</dbReference>
<evidence type="ECO:0000256" key="1">
    <source>
        <dbReference type="ARBA" id="ARBA00004496"/>
    </source>
</evidence>
<sequence>MEGGSVGNNNLQPSVSDPPETDLEGFDDFTIASSWERFIAGVEQTCREWQATPRPPPLVSGAKKVEGFPKLWVLTKEFSFDSKSYRLDFFFQVTGEDGMRGWSDGLHPLQLWFGVIDFLVMSPLSTSGAAVDASEATLLLSTVAVALANCGSSTPAFVPVHNMKCYQGIQGTKTHTIRYETNCISTWVPVRFMHLEGLYDLFFSKLAFKTAGSLIVPSIDVDFTMRLTYRTPMPGSKHYVTDNVSPDTGNVQHGEWDDGCPWADWLSVEDPVKGFELIATFSERTVRSSMEMAEYENISTLEADKWLLSLIKASEQRDEEKEESVGFAGQLPALVLAFHVAGEADFLEDFAAADKPYILHVTQSLDLPSPADVDHILKETFQEGPWTSGDGVMDQDYAHGVKGAPADSLFAQFCLHSLQLGGCNIRAIAVLWIEFVREVRWYWDEGRTLPRMSPNARPDLSTCLLHQKLQLLALCIEEKARKQGVGGGQMTAPQGEDEQASTETQEEPDVSEVLETARMSSTAIDQIHDDLSTGNDSDEIWEDTMEEQAEMESVFGIGEERQKGLDGDSETKVLDSTHSLHSPVTQKPPVVTEDMLEEREQFLAALYKSPSVSFLSMILEDMAAFKAANPGAVLEDFIRWQSPQEWSENHKSAGSDGDTQSIETGRLSDHVVKPENLWRNIWDNIGTHTPSDQRPLFDYTLEAEKVMHYLDTVQPQELLIQMLATSFLVVANGMKVAFTDSTVPPFLTEEIEELFATMASVLPSLAPLNQPGKNALEHSRDWHTELLRLCAVFERVEANVFMAVSLGQKLKNAPRLLSVFIENNIGFRSNSTSRGGGASEREVVASLFPPLGPTQAWRKSLRMGNFLNGHEPIMREIVFSCNDEPVATSHDGGKQLRQHSHNSYSHRMFIAGTSKDLQVASNIISSD</sequence>
<evidence type="ECO:0000313" key="9">
    <source>
        <dbReference type="Proteomes" id="UP001497444"/>
    </source>
</evidence>
<dbReference type="PANTHER" id="PTHR21422">
    <property type="entry name" value="RAB3 GTPASE-ACTIVATING PROTEIN CATALYTIC SUBUNIT"/>
    <property type="match status" value="1"/>
</dbReference>
<feature type="region of interest" description="Disordered" evidence="6">
    <location>
        <begin position="484"/>
        <end position="509"/>
    </location>
</feature>
<evidence type="ECO:0000259" key="7">
    <source>
        <dbReference type="Pfam" id="PF13890"/>
    </source>
</evidence>
<evidence type="ECO:0000256" key="2">
    <source>
        <dbReference type="ARBA" id="ARBA00008856"/>
    </source>
</evidence>
<evidence type="ECO:0000256" key="3">
    <source>
        <dbReference type="ARBA" id="ARBA00015817"/>
    </source>
</evidence>
<comment type="subcellular location">
    <subcellularLocation>
        <location evidence="1">Cytoplasm</location>
    </subcellularLocation>
</comment>
<feature type="region of interest" description="Disordered" evidence="6">
    <location>
        <begin position="1"/>
        <end position="22"/>
    </location>
</feature>
<evidence type="ECO:0000256" key="5">
    <source>
        <dbReference type="ARBA" id="ARBA00022490"/>
    </source>
</evidence>
<dbReference type="Proteomes" id="UP001497444">
    <property type="component" value="Chromosome 6"/>
</dbReference>
<dbReference type="EMBL" id="OZ020101">
    <property type="protein sequence ID" value="CAK9274746.1"/>
    <property type="molecule type" value="Genomic_DNA"/>
</dbReference>
<feature type="domain" description="Rab3GAP catalytic subunit conserved" evidence="7">
    <location>
        <begin position="569"/>
        <end position="710"/>
    </location>
</feature>
<organism evidence="8 9">
    <name type="scientific">Sphagnum jensenii</name>
    <dbReference type="NCBI Taxonomy" id="128206"/>
    <lineage>
        <taxon>Eukaryota</taxon>
        <taxon>Viridiplantae</taxon>
        <taxon>Streptophyta</taxon>
        <taxon>Embryophyta</taxon>
        <taxon>Bryophyta</taxon>
        <taxon>Sphagnophytina</taxon>
        <taxon>Sphagnopsida</taxon>
        <taxon>Sphagnales</taxon>
        <taxon>Sphagnaceae</taxon>
        <taxon>Sphagnum</taxon>
    </lineage>
</organism>
<feature type="region of interest" description="Disordered" evidence="6">
    <location>
        <begin position="561"/>
        <end position="586"/>
    </location>
</feature>
<keyword evidence="4" id="KW-0343">GTPase activation</keyword>
<reference evidence="8" key="1">
    <citation type="submission" date="2024-02" db="EMBL/GenBank/DDBJ databases">
        <authorList>
            <consortium name="ELIXIR-Norway"/>
            <consortium name="Elixir Norway"/>
        </authorList>
    </citation>
    <scope>NUCLEOTIDE SEQUENCE</scope>
</reference>